<dbReference type="AlphaFoldDB" id="A0A7X8XXN5"/>
<gene>
    <name evidence="8" type="ORF">HGP29_19575</name>
</gene>
<keyword evidence="1" id="KW-0479">Metal-binding</keyword>
<dbReference type="SUPFAM" id="SSF51445">
    <property type="entry name" value="(Trans)glycosidases"/>
    <property type="match status" value="1"/>
</dbReference>
<dbReference type="Gene3D" id="3.40.50.880">
    <property type="match status" value="1"/>
</dbReference>
<evidence type="ECO:0000313" key="8">
    <source>
        <dbReference type="EMBL" id="NLR93406.1"/>
    </source>
</evidence>
<evidence type="ECO:0000259" key="7">
    <source>
        <dbReference type="Pfam" id="PF02449"/>
    </source>
</evidence>
<dbReference type="InterPro" id="IPR029062">
    <property type="entry name" value="Class_I_gatase-like"/>
</dbReference>
<evidence type="ECO:0000256" key="3">
    <source>
        <dbReference type="ARBA" id="ARBA00022833"/>
    </source>
</evidence>
<keyword evidence="5" id="KW-0175">Coiled coil</keyword>
<feature type="coiled-coil region" evidence="5">
    <location>
        <begin position="75"/>
        <end position="102"/>
    </location>
</feature>
<evidence type="ECO:0000256" key="1">
    <source>
        <dbReference type="ARBA" id="ARBA00022723"/>
    </source>
</evidence>
<evidence type="ECO:0000256" key="2">
    <source>
        <dbReference type="ARBA" id="ARBA00022801"/>
    </source>
</evidence>
<sequence>MKRQTIYFLFLLLMSTSSFAQNLVNEIQQEKRTLLALIKKAEKKGIDVTKEKSTIRTAEICERFADWDEKNIKKNEQLFKRLKTYKQNALEVAEELPNFEREEIVLMLQDAQHTLELALKGKVVKQPIEKIDWSKVKLEGSDALYNGKPVFLADYTWKPKVDFLTEYHGNLDGIFVTTKYLLDEKGTLKPNFKKEIIEKPSGRVGTVFLNHLNPPKWFTEKYPEASVGSRRYFDYDIDHPATRALQQSLLKSIVPTFKDKKYSSIGYMLVNEPHWHTKEKSWDTGEVSSYTFAKFRKYLEEKHKSIAQLNVIWNTSFESFDSVKIQVPMSGDLRGSAVWYDWMRFNQLRGTEWFQFLSDEIHKYDPKANTHIKVMPHLFSENARDHGIDLEALTEVTTVIGNDAGAVYSDMWGKKEPEWSSKYYFDWKQLCIGYDFMKSVSPDKLVFNSEGHFISTIRFRDLKMKPEYARATYWLATMLGLDVMQTWFWPRDVDGSLRKESKGYAASLTQMPRVINEITLTYLDMNANAEALTKIQKLRKPVRIFHSETSAINKPTHMEDVYHTYEQFLFEGIAVGFATKNILNKQPHHLWDVVVIENTPFVTKEERNALQEYLDQGGTIVMDNKSILKNEYGESIDVLTQSKGQLIKFNTAENIQKKVLSIVKKDDIQIHETNMLSHKGCIWRYFENEEKLKIVSIVNVGKSEAKLDVLLNGIDQSVELTDVITGNKIENGFTMKSLDVYLLKVGTIQKKGL</sequence>
<dbReference type="Gene3D" id="3.20.20.80">
    <property type="entry name" value="Glycosidases"/>
    <property type="match status" value="1"/>
</dbReference>
<feature type="domain" description="Glycoside hydrolase family 42 N-terminal" evidence="7">
    <location>
        <begin position="214"/>
        <end position="489"/>
    </location>
</feature>
<dbReference type="Proteomes" id="UP000585050">
    <property type="component" value="Unassembled WGS sequence"/>
</dbReference>
<dbReference type="GO" id="GO:0004565">
    <property type="term" value="F:beta-galactosidase activity"/>
    <property type="evidence" value="ECO:0007669"/>
    <property type="project" value="InterPro"/>
</dbReference>
<accession>A0A7X8XXN5</accession>
<keyword evidence="9" id="KW-1185">Reference proteome</keyword>
<dbReference type="GO" id="GO:0009341">
    <property type="term" value="C:beta-galactosidase complex"/>
    <property type="evidence" value="ECO:0007669"/>
    <property type="project" value="InterPro"/>
</dbReference>
<protein>
    <recommendedName>
        <fullName evidence="7">Glycoside hydrolase family 42 N-terminal domain-containing protein</fullName>
    </recommendedName>
</protein>
<feature type="signal peptide" evidence="6">
    <location>
        <begin position="1"/>
        <end position="20"/>
    </location>
</feature>
<evidence type="ECO:0000313" key="9">
    <source>
        <dbReference type="Proteomes" id="UP000585050"/>
    </source>
</evidence>
<dbReference type="CDD" id="cd03143">
    <property type="entry name" value="A4_beta-galactosidase_middle_domain"/>
    <property type="match status" value="1"/>
</dbReference>
<evidence type="ECO:0000256" key="5">
    <source>
        <dbReference type="SAM" id="Coils"/>
    </source>
</evidence>
<keyword evidence="2" id="KW-0378">Hydrolase</keyword>
<dbReference type="InterPro" id="IPR013529">
    <property type="entry name" value="Glyco_hydro_42_N"/>
</dbReference>
<dbReference type="PANTHER" id="PTHR36447:SF2">
    <property type="entry name" value="BETA-GALACTOSIDASE YESZ"/>
    <property type="match status" value="1"/>
</dbReference>
<dbReference type="RefSeq" id="WP_168884117.1">
    <property type="nucleotide sequence ID" value="NZ_JABAIL010000006.1"/>
</dbReference>
<name>A0A7X8XXN5_9BACT</name>
<comment type="caution">
    <text evidence="8">The sequence shown here is derived from an EMBL/GenBank/DDBJ whole genome shotgun (WGS) entry which is preliminary data.</text>
</comment>
<keyword evidence="6" id="KW-0732">Signal</keyword>
<proteinExistence type="predicted"/>
<dbReference type="EMBL" id="JABAIL010000006">
    <property type="protein sequence ID" value="NLR93406.1"/>
    <property type="molecule type" value="Genomic_DNA"/>
</dbReference>
<organism evidence="8 9">
    <name type="scientific">Flammeovirga agarivorans</name>
    <dbReference type="NCBI Taxonomy" id="2726742"/>
    <lineage>
        <taxon>Bacteria</taxon>
        <taxon>Pseudomonadati</taxon>
        <taxon>Bacteroidota</taxon>
        <taxon>Cytophagia</taxon>
        <taxon>Cytophagales</taxon>
        <taxon>Flammeovirgaceae</taxon>
        <taxon>Flammeovirga</taxon>
    </lineage>
</organism>
<dbReference type="PANTHER" id="PTHR36447">
    <property type="entry name" value="BETA-GALACTOSIDASE GANA"/>
    <property type="match status" value="1"/>
</dbReference>
<feature type="chain" id="PRO_5030961504" description="Glycoside hydrolase family 42 N-terminal domain-containing protein" evidence="6">
    <location>
        <begin position="21"/>
        <end position="753"/>
    </location>
</feature>
<dbReference type="GO" id="GO:0046872">
    <property type="term" value="F:metal ion binding"/>
    <property type="evidence" value="ECO:0007669"/>
    <property type="project" value="UniProtKB-KW"/>
</dbReference>
<evidence type="ECO:0000256" key="6">
    <source>
        <dbReference type="SAM" id="SignalP"/>
    </source>
</evidence>
<dbReference type="Pfam" id="PF02449">
    <property type="entry name" value="Glyco_hydro_42"/>
    <property type="match status" value="1"/>
</dbReference>
<dbReference type="InterPro" id="IPR017853">
    <property type="entry name" value="GH"/>
</dbReference>
<evidence type="ECO:0000256" key="4">
    <source>
        <dbReference type="ARBA" id="ARBA00023295"/>
    </source>
</evidence>
<keyword evidence="4" id="KW-0326">Glycosidase</keyword>
<keyword evidence="3" id="KW-0862">Zinc</keyword>
<dbReference type="GO" id="GO:0005975">
    <property type="term" value="P:carbohydrate metabolic process"/>
    <property type="evidence" value="ECO:0007669"/>
    <property type="project" value="InterPro"/>
</dbReference>
<reference evidence="8 9" key="1">
    <citation type="submission" date="2020-04" db="EMBL/GenBank/DDBJ databases">
        <title>Flammeovirga sp. SR4, a novel species isolated from seawater.</title>
        <authorList>
            <person name="Wang X."/>
        </authorList>
    </citation>
    <scope>NUCLEOTIDE SEQUENCE [LARGE SCALE GENOMIC DNA]</scope>
    <source>
        <strain evidence="8 9">SR4</strain>
    </source>
</reference>
<dbReference type="InterPro" id="IPR003476">
    <property type="entry name" value="Glyco_hydro_42"/>
</dbReference>